<dbReference type="Gene3D" id="3.50.50.60">
    <property type="entry name" value="FAD/NAD(P)-binding domain"/>
    <property type="match status" value="1"/>
</dbReference>
<dbReference type="SUPFAM" id="SSF51905">
    <property type="entry name" value="FAD/NAD(P)-binding domain"/>
    <property type="match status" value="1"/>
</dbReference>
<dbReference type="EMBL" id="RYFG02000010">
    <property type="protein sequence ID" value="TRX02622.1"/>
    <property type="molecule type" value="Genomic_DNA"/>
</dbReference>
<proteinExistence type="inferred from homology"/>
<sequence>MSKSTFDYIIVGAGSAGCVLANRLSEDSNCQVLLLEAGGEDDAATIRTPALFSQLQDSPYDWSDRTVPQQHMNGRRIYIPQGKVLGGSSSINYMIYIRGHRNDYDHWASLGNTGWSYDEVLPYFIKSETNETFTDRYHGQSGPLAVSSHSKLSPVSERYLAAAQQAGIAFNADFNGERQEGCGPLQRNIVNGTRSSTAAAYLNPARTRTNLTVISHAQATKLLFTGNRVSGVQYLRFGMTEQAHAGAEVILSGGAFRSPQLLMLSGLGPASELEKLGIDVRMDLPEVGKNLQDHIHARVRCELTQALTFAPLPEDEKMAAARSYEYAKTGPLASNFLEAGAFVNSRPDVTHPDLQLFLFGNLTPEYPEAGSTNRHGIALTAYVNRPRSTGEITLSSADPLDRPRIDPRYFSDPDDLRCLVEGVRWNLKILHGHAFDDIRGVELSPGITVRDDAGLEDFVRRTASTTWHPTSTCRMGTDATAVVDPRLRVNGVNGLRVVDASIMPSIVSGNTNAPVIMIAEKAADLIRQD</sequence>
<evidence type="ECO:0000256" key="2">
    <source>
        <dbReference type="ARBA" id="ARBA00010790"/>
    </source>
</evidence>
<dbReference type="Pfam" id="PF00732">
    <property type="entry name" value="GMC_oxred_N"/>
    <property type="match status" value="1"/>
</dbReference>
<keyword evidence="4 5" id="KW-0274">FAD</keyword>
<keyword evidence="3 5" id="KW-0285">Flavoprotein</keyword>
<dbReference type="Proteomes" id="UP000733744">
    <property type="component" value="Unassembled WGS sequence"/>
</dbReference>
<keyword evidence="9" id="KW-1185">Reference proteome</keyword>
<name>A0ABY3CG54_9GAMM</name>
<dbReference type="Gene3D" id="3.30.560.10">
    <property type="entry name" value="Glucose Oxidase, domain 3"/>
    <property type="match status" value="1"/>
</dbReference>
<dbReference type="SUPFAM" id="SSF54373">
    <property type="entry name" value="FAD-linked reductases, C-terminal domain"/>
    <property type="match status" value="1"/>
</dbReference>
<evidence type="ECO:0000259" key="6">
    <source>
        <dbReference type="PROSITE" id="PS00623"/>
    </source>
</evidence>
<evidence type="ECO:0000256" key="4">
    <source>
        <dbReference type="ARBA" id="ARBA00022827"/>
    </source>
</evidence>
<dbReference type="InterPro" id="IPR036188">
    <property type="entry name" value="FAD/NAD-bd_sf"/>
</dbReference>
<dbReference type="InterPro" id="IPR007867">
    <property type="entry name" value="GMC_OxRtase_C"/>
</dbReference>
<comment type="caution">
    <text evidence="8">The sequence shown here is derived from an EMBL/GenBank/DDBJ whole genome shotgun (WGS) entry which is preliminary data.</text>
</comment>
<dbReference type="PANTHER" id="PTHR11552">
    <property type="entry name" value="GLUCOSE-METHANOL-CHOLINE GMC OXIDOREDUCTASE"/>
    <property type="match status" value="1"/>
</dbReference>
<protein>
    <submittedName>
        <fullName evidence="8">Choline dehydrogenase</fullName>
    </submittedName>
</protein>
<evidence type="ECO:0000313" key="9">
    <source>
        <dbReference type="Proteomes" id="UP000733744"/>
    </source>
</evidence>
<dbReference type="PANTHER" id="PTHR11552:SF147">
    <property type="entry name" value="CHOLINE DEHYDROGENASE, MITOCHONDRIAL"/>
    <property type="match status" value="1"/>
</dbReference>
<evidence type="ECO:0000256" key="1">
    <source>
        <dbReference type="ARBA" id="ARBA00001974"/>
    </source>
</evidence>
<dbReference type="PROSITE" id="PS00623">
    <property type="entry name" value="GMC_OXRED_1"/>
    <property type="match status" value="1"/>
</dbReference>
<dbReference type="InterPro" id="IPR012132">
    <property type="entry name" value="GMC_OxRdtase"/>
</dbReference>
<feature type="domain" description="Glucose-methanol-choline oxidoreductase N-terminal" evidence="7">
    <location>
        <begin position="254"/>
        <end position="268"/>
    </location>
</feature>
<dbReference type="RefSeq" id="WP_127027092.1">
    <property type="nucleotide sequence ID" value="NZ_RYFG02000010.1"/>
</dbReference>
<feature type="domain" description="Glucose-methanol-choline oxidoreductase N-terminal" evidence="6">
    <location>
        <begin position="82"/>
        <end position="105"/>
    </location>
</feature>
<accession>A0ABY3CG54</accession>
<dbReference type="PROSITE" id="PS51257">
    <property type="entry name" value="PROKAR_LIPOPROTEIN"/>
    <property type="match status" value="1"/>
</dbReference>
<dbReference type="PROSITE" id="PS00624">
    <property type="entry name" value="GMC_OXRED_2"/>
    <property type="match status" value="1"/>
</dbReference>
<dbReference type="PIRSF" id="PIRSF000137">
    <property type="entry name" value="Alcohol_oxidase"/>
    <property type="match status" value="1"/>
</dbReference>
<evidence type="ECO:0000313" key="8">
    <source>
        <dbReference type="EMBL" id="TRX02622.1"/>
    </source>
</evidence>
<evidence type="ECO:0000259" key="7">
    <source>
        <dbReference type="PROSITE" id="PS00624"/>
    </source>
</evidence>
<organism evidence="8 9">
    <name type="scientific">Candidatus Methylobacter oryzae</name>
    <dbReference type="NCBI Taxonomy" id="2497749"/>
    <lineage>
        <taxon>Bacteria</taxon>
        <taxon>Pseudomonadati</taxon>
        <taxon>Pseudomonadota</taxon>
        <taxon>Gammaproteobacteria</taxon>
        <taxon>Methylococcales</taxon>
        <taxon>Methylococcaceae</taxon>
        <taxon>Methylobacter</taxon>
    </lineage>
</organism>
<reference evidence="8 9" key="1">
    <citation type="journal article" date="2019" name="Antonie Van Leeuwenhoek">
        <title>Description of 'Ca. Methylobacter oryzae' KRF1, a novel species from the environmentally important Methylobacter clade 2.</title>
        <authorList>
            <person name="Khatri K."/>
            <person name="Mohite J.A."/>
            <person name="Pandit P.S."/>
            <person name="Bahulikar R."/>
            <person name="Rahalkar M.C."/>
        </authorList>
    </citation>
    <scope>NUCLEOTIDE SEQUENCE [LARGE SCALE GENOMIC DNA]</scope>
    <source>
        <strain evidence="8 9">KRF1</strain>
    </source>
</reference>
<comment type="cofactor">
    <cofactor evidence="1">
        <name>FAD</name>
        <dbReference type="ChEBI" id="CHEBI:57692"/>
    </cofactor>
</comment>
<gene>
    <name evidence="8" type="ORF">EKO24_002310</name>
</gene>
<dbReference type="Pfam" id="PF05199">
    <property type="entry name" value="GMC_oxred_C"/>
    <property type="match status" value="1"/>
</dbReference>
<comment type="similarity">
    <text evidence="2 5">Belongs to the GMC oxidoreductase family.</text>
</comment>
<evidence type="ECO:0000256" key="5">
    <source>
        <dbReference type="RuleBase" id="RU003968"/>
    </source>
</evidence>
<evidence type="ECO:0000256" key="3">
    <source>
        <dbReference type="ARBA" id="ARBA00022630"/>
    </source>
</evidence>
<dbReference type="InterPro" id="IPR000172">
    <property type="entry name" value="GMC_OxRdtase_N"/>
</dbReference>